<accession>A0A072VYC5</accession>
<reference evidence="1 3" key="2">
    <citation type="journal article" date="2014" name="BMC Genomics">
        <title>An improved genome release (version Mt4.0) for the model legume Medicago truncatula.</title>
        <authorList>
            <person name="Tang H."/>
            <person name="Krishnakumar V."/>
            <person name="Bidwell S."/>
            <person name="Rosen B."/>
            <person name="Chan A."/>
            <person name="Zhou S."/>
            <person name="Gentzbittel L."/>
            <person name="Childs K.L."/>
            <person name="Yandell M."/>
            <person name="Gundlach H."/>
            <person name="Mayer K.F."/>
            <person name="Schwartz D.C."/>
            <person name="Town C.D."/>
        </authorList>
    </citation>
    <scope>GENOME REANNOTATION</scope>
    <source>
        <strain evidence="1">A17</strain>
        <strain evidence="2 3">cv. Jemalong A17</strain>
    </source>
</reference>
<gene>
    <name evidence="1" type="ordered locus">MTR_1g082815</name>
</gene>
<reference evidence="1 3" key="1">
    <citation type="journal article" date="2011" name="Nature">
        <title>The Medicago genome provides insight into the evolution of rhizobial symbioses.</title>
        <authorList>
            <person name="Young N.D."/>
            <person name="Debelle F."/>
            <person name="Oldroyd G.E."/>
            <person name="Geurts R."/>
            <person name="Cannon S.B."/>
            <person name="Udvardi M.K."/>
            <person name="Benedito V.A."/>
            <person name="Mayer K.F."/>
            <person name="Gouzy J."/>
            <person name="Schoof H."/>
            <person name="Van de Peer Y."/>
            <person name="Proost S."/>
            <person name="Cook D.R."/>
            <person name="Meyers B.C."/>
            <person name="Spannagl M."/>
            <person name="Cheung F."/>
            <person name="De Mita S."/>
            <person name="Krishnakumar V."/>
            <person name="Gundlach H."/>
            <person name="Zhou S."/>
            <person name="Mudge J."/>
            <person name="Bharti A.K."/>
            <person name="Murray J.D."/>
            <person name="Naoumkina M.A."/>
            <person name="Rosen B."/>
            <person name="Silverstein K.A."/>
            <person name="Tang H."/>
            <person name="Rombauts S."/>
            <person name="Zhao P.X."/>
            <person name="Zhou P."/>
            <person name="Barbe V."/>
            <person name="Bardou P."/>
            <person name="Bechner M."/>
            <person name="Bellec A."/>
            <person name="Berger A."/>
            <person name="Berges H."/>
            <person name="Bidwell S."/>
            <person name="Bisseling T."/>
            <person name="Choisne N."/>
            <person name="Couloux A."/>
            <person name="Denny R."/>
            <person name="Deshpande S."/>
            <person name="Dai X."/>
            <person name="Doyle J.J."/>
            <person name="Dudez A.M."/>
            <person name="Farmer A.D."/>
            <person name="Fouteau S."/>
            <person name="Franken C."/>
            <person name="Gibelin C."/>
            <person name="Gish J."/>
            <person name="Goldstein S."/>
            <person name="Gonzalez A.J."/>
            <person name="Green P.J."/>
            <person name="Hallab A."/>
            <person name="Hartog M."/>
            <person name="Hua A."/>
            <person name="Humphray S.J."/>
            <person name="Jeong D.H."/>
            <person name="Jing Y."/>
            <person name="Jocker A."/>
            <person name="Kenton S.M."/>
            <person name="Kim D.J."/>
            <person name="Klee K."/>
            <person name="Lai H."/>
            <person name="Lang C."/>
            <person name="Lin S."/>
            <person name="Macmil S.L."/>
            <person name="Magdelenat G."/>
            <person name="Matthews L."/>
            <person name="McCorrison J."/>
            <person name="Monaghan E.L."/>
            <person name="Mun J.H."/>
            <person name="Najar F.Z."/>
            <person name="Nicholson C."/>
            <person name="Noirot C."/>
            <person name="O'Bleness M."/>
            <person name="Paule C.R."/>
            <person name="Poulain J."/>
            <person name="Prion F."/>
            <person name="Qin B."/>
            <person name="Qu C."/>
            <person name="Retzel E.F."/>
            <person name="Riddle C."/>
            <person name="Sallet E."/>
            <person name="Samain S."/>
            <person name="Samson N."/>
            <person name="Sanders I."/>
            <person name="Saurat O."/>
            <person name="Scarpelli C."/>
            <person name="Schiex T."/>
            <person name="Segurens B."/>
            <person name="Severin A.J."/>
            <person name="Sherrier D.J."/>
            <person name="Shi R."/>
            <person name="Sims S."/>
            <person name="Singer S.R."/>
            <person name="Sinharoy S."/>
            <person name="Sterck L."/>
            <person name="Viollet A."/>
            <person name="Wang B.B."/>
            <person name="Wang K."/>
            <person name="Wang M."/>
            <person name="Wang X."/>
            <person name="Warfsmann J."/>
            <person name="Weissenbach J."/>
            <person name="White D.D."/>
            <person name="White J.D."/>
            <person name="Wiley G.B."/>
            <person name="Wincker P."/>
            <person name="Xing Y."/>
            <person name="Yang L."/>
            <person name="Yao Z."/>
            <person name="Ying F."/>
            <person name="Zhai J."/>
            <person name="Zhou L."/>
            <person name="Zuber A."/>
            <person name="Denarie J."/>
            <person name="Dixon R.A."/>
            <person name="May G.D."/>
            <person name="Schwartz D.C."/>
            <person name="Rogers J."/>
            <person name="Quetier F."/>
            <person name="Town C.D."/>
            <person name="Roe B.A."/>
        </authorList>
    </citation>
    <scope>NUCLEOTIDE SEQUENCE [LARGE SCALE GENOMIC DNA]</scope>
    <source>
        <strain evidence="1">A17</strain>
        <strain evidence="2 3">cv. Jemalong A17</strain>
    </source>
</reference>
<dbReference type="STRING" id="3880.A0A072VYC5"/>
<dbReference type="Proteomes" id="UP000002051">
    <property type="component" value="Unassembled WGS sequence"/>
</dbReference>
<protein>
    <submittedName>
        <fullName evidence="1">Cyclin, putative</fullName>
    </submittedName>
</protein>
<dbReference type="EnsemblPlants" id="KEH43075">
    <property type="protein sequence ID" value="KEH43075"/>
    <property type="gene ID" value="MTR_1g082815"/>
</dbReference>
<dbReference type="EMBL" id="CM001217">
    <property type="protein sequence ID" value="KEH43075.1"/>
    <property type="molecule type" value="Genomic_DNA"/>
</dbReference>
<dbReference type="AlphaFoldDB" id="A0A072VYC5"/>
<dbReference type="PANTHER" id="PTHR46087">
    <property type="entry name" value="PUTATIVE, EXPRESSED-RELATED"/>
    <property type="match status" value="1"/>
</dbReference>
<name>A0A072VYC5_MEDTR</name>
<evidence type="ECO:0000313" key="3">
    <source>
        <dbReference type="Proteomes" id="UP000002051"/>
    </source>
</evidence>
<evidence type="ECO:0000313" key="2">
    <source>
        <dbReference type="EnsemblPlants" id="KEH43075"/>
    </source>
</evidence>
<reference evidence="2" key="3">
    <citation type="submission" date="2015-04" db="UniProtKB">
        <authorList>
            <consortium name="EnsemblPlants"/>
        </authorList>
    </citation>
    <scope>IDENTIFICATION</scope>
    <source>
        <strain evidence="2">cv. Jemalong A17</strain>
    </source>
</reference>
<keyword evidence="3" id="KW-1185">Reference proteome</keyword>
<proteinExistence type="predicted"/>
<dbReference type="InterPro" id="IPR055296">
    <property type="entry name" value="SRL2-like"/>
</dbReference>
<evidence type="ECO:0000313" key="1">
    <source>
        <dbReference type="EMBL" id="KEH43075.1"/>
    </source>
</evidence>
<sequence length="76" mass="8717">MNVQVDSTYTHNIEKLVRKVCMLSQEPGETHENGCLRASSLQCLSAMVWLMTEFSHIFADFDEVSYFLFFLAGLVH</sequence>
<organism evidence="1 3">
    <name type="scientific">Medicago truncatula</name>
    <name type="common">Barrel medic</name>
    <name type="synonym">Medicago tribuloides</name>
    <dbReference type="NCBI Taxonomy" id="3880"/>
    <lineage>
        <taxon>Eukaryota</taxon>
        <taxon>Viridiplantae</taxon>
        <taxon>Streptophyta</taxon>
        <taxon>Embryophyta</taxon>
        <taxon>Tracheophyta</taxon>
        <taxon>Spermatophyta</taxon>
        <taxon>Magnoliopsida</taxon>
        <taxon>eudicotyledons</taxon>
        <taxon>Gunneridae</taxon>
        <taxon>Pentapetalae</taxon>
        <taxon>rosids</taxon>
        <taxon>fabids</taxon>
        <taxon>Fabales</taxon>
        <taxon>Fabaceae</taxon>
        <taxon>Papilionoideae</taxon>
        <taxon>50 kb inversion clade</taxon>
        <taxon>NPAAA clade</taxon>
        <taxon>Hologalegina</taxon>
        <taxon>IRL clade</taxon>
        <taxon>Trifolieae</taxon>
        <taxon>Medicago</taxon>
    </lineage>
</organism>
<dbReference type="PANTHER" id="PTHR46087:SF11">
    <property type="entry name" value="PROTEIN SEMI-ROLLED LEAF 2"/>
    <property type="match status" value="1"/>
</dbReference>
<dbReference type="HOGENOM" id="CLU_2658158_0_0_1"/>